<name>A0A511AVC1_9LACT</name>
<dbReference type="GO" id="GO:0004124">
    <property type="term" value="F:cysteine synthase activity"/>
    <property type="evidence" value="ECO:0007669"/>
    <property type="project" value="TreeGrafter"/>
</dbReference>
<dbReference type="Pfam" id="PF00266">
    <property type="entry name" value="Aminotran_5"/>
    <property type="match status" value="1"/>
</dbReference>
<dbReference type="Gene3D" id="3.90.1150.130">
    <property type="match status" value="1"/>
</dbReference>
<evidence type="ECO:0008006" key="5">
    <source>
        <dbReference type="Google" id="ProtNLM"/>
    </source>
</evidence>
<comment type="caution">
    <text evidence="3">The sequence shown here is derived from an EMBL/GenBank/DDBJ whole genome shotgun (WGS) entry which is preliminary data.</text>
</comment>
<dbReference type="Proteomes" id="UP000321662">
    <property type="component" value="Unassembled WGS sequence"/>
</dbReference>
<evidence type="ECO:0000259" key="1">
    <source>
        <dbReference type="Pfam" id="PF00266"/>
    </source>
</evidence>
<dbReference type="Pfam" id="PF22475">
    <property type="entry name" value="YhfS-like_C"/>
    <property type="match status" value="1"/>
</dbReference>
<dbReference type="OrthoDB" id="9787096at2"/>
<gene>
    <name evidence="3" type="ORF">AKA01nite_17700</name>
</gene>
<dbReference type="GO" id="GO:0006535">
    <property type="term" value="P:cysteine biosynthetic process from serine"/>
    <property type="evidence" value="ECO:0007669"/>
    <property type="project" value="TreeGrafter"/>
</dbReference>
<keyword evidence="4" id="KW-1185">Reference proteome</keyword>
<feature type="domain" description="Aminotransferase class V" evidence="1">
    <location>
        <begin position="52"/>
        <end position="226"/>
    </location>
</feature>
<dbReference type="GO" id="GO:0071269">
    <property type="term" value="P:L-homocysteine biosynthetic process"/>
    <property type="evidence" value="ECO:0007669"/>
    <property type="project" value="TreeGrafter"/>
</dbReference>
<dbReference type="AlphaFoldDB" id="A0A511AVC1"/>
<dbReference type="InterPro" id="IPR015421">
    <property type="entry name" value="PyrdxlP-dep_Trfase_major"/>
</dbReference>
<dbReference type="InterPro" id="IPR015424">
    <property type="entry name" value="PyrdxlP-dep_Trfase"/>
</dbReference>
<dbReference type="InterPro" id="IPR054718">
    <property type="entry name" value="YhfS-like_C"/>
</dbReference>
<dbReference type="InterPro" id="IPR000192">
    <property type="entry name" value="Aminotrans_V_dom"/>
</dbReference>
<protein>
    <recommendedName>
        <fullName evidence="5">Aminotransferase</fullName>
    </recommendedName>
</protein>
<reference evidence="3 4" key="1">
    <citation type="submission" date="2019-07" db="EMBL/GenBank/DDBJ databases">
        <title>Whole genome shotgun sequence of Alkalibacterium kapii NBRC 103247.</title>
        <authorList>
            <person name="Hosoyama A."/>
            <person name="Uohara A."/>
            <person name="Ohji S."/>
            <person name="Ichikawa N."/>
        </authorList>
    </citation>
    <scope>NUCLEOTIDE SEQUENCE [LARGE SCALE GENOMIC DNA]</scope>
    <source>
        <strain evidence="3 4">NBRC 103247</strain>
    </source>
</reference>
<dbReference type="RefSeq" id="WP_146924951.1">
    <property type="nucleotide sequence ID" value="NZ_BJUY01000035.1"/>
</dbReference>
<feature type="domain" description="YhfS-like C-terminal" evidence="2">
    <location>
        <begin position="257"/>
        <end position="356"/>
    </location>
</feature>
<evidence type="ECO:0000313" key="4">
    <source>
        <dbReference type="Proteomes" id="UP000321662"/>
    </source>
</evidence>
<dbReference type="PANTHER" id="PTHR43797:SF2">
    <property type="entry name" value="HOMOCYSTEINE_CYSTEINE SYNTHASE"/>
    <property type="match status" value="1"/>
</dbReference>
<dbReference type="GO" id="GO:0005737">
    <property type="term" value="C:cytoplasm"/>
    <property type="evidence" value="ECO:0007669"/>
    <property type="project" value="TreeGrafter"/>
</dbReference>
<dbReference type="EMBL" id="BJUY01000035">
    <property type="protein sequence ID" value="GEK92148.1"/>
    <property type="molecule type" value="Genomic_DNA"/>
</dbReference>
<evidence type="ECO:0000313" key="3">
    <source>
        <dbReference type="EMBL" id="GEK92148.1"/>
    </source>
</evidence>
<dbReference type="PANTHER" id="PTHR43797">
    <property type="entry name" value="HOMOCYSTEINE/CYSTEINE SYNTHASE"/>
    <property type="match status" value="1"/>
</dbReference>
<organism evidence="3 4">
    <name type="scientific">Alkalibacterium kapii</name>
    <dbReference type="NCBI Taxonomy" id="426704"/>
    <lineage>
        <taxon>Bacteria</taxon>
        <taxon>Bacillati</taxon>
        <taxon>Bacillota</taxon>
        <taxon>Bacilli</taxon>
        <taxon>Lactobacillales</taxon>
        <taxon>Carnobacteriaceae</taxon>
        <taxon>Alkalibacterium</taxon>
    </lineage>
</organism>
<sequence length="373" mass="41416">MQTFPLESISVKEAMLKQFRLVDCITNVFPGNEMLTRGDLGVVPGLNKPETTKNVERVIADFFKAEDCMLVRGSGTMAIRYALYKAVKPGGTLLIHDAPIYPTTKVTLDMFNIGVVKVDFNDQDKLRSLLKKEKIDGALVQLTRQKPNDRYDSQEVIKLMKELQPRLPIVTDDNYAVMKIPKIGVEMGANLSCFSTFKLLGPEGIGCIVGEKELISELKKDNYSGGLQVQGHEALDVLRGLTYAPVSLAISAETTQDICDDLNQNAVKGVKRAMIANAQSKVLLIELNDPIAKEVLKEARQLGAAPYPVGAESKYEIVPMFYRVSHTFLESDPSLEDRMIRINPMRSGPETVKRLLSEAIQNVIKDKGKSRNE</sequence>
<proteinExistence type="predicted"/>
<dbReference type="InterPro" id="IPR006235">
    <property type="entry name" value="OAc-hSer/O-AcSer_sulfhydrylase"/>
</dbReference>
<dbReference type="SUPFAM" id="SSF53383">
    <property type="entry name" value="PLP-dependent transferases"/>
    <property type="match status" value="1"/>
</dbReference>
<accession>A0A511AVC1</accession>
<evidence type="ECO:0000259" key="2">
    <source>
        <dbReference type="Pfam" id="PF22475"/>
    </source>
</evidence>
<dbReference type="GO" id="GO:0003961">
    <property type="term" value="F:O-acetylhomoserine aminocarboxypropyltransferase activity"/>
    <property type="evidence" value="ECO:0007669"/>
    <property type="project" value="TreeGrafter"/>
</dbReference>
<dbReference type="Gene3D" id="3.40.640.10">
    <property type="entry name" value="Type I PLP-dependent aspartate aminotransferase-like (Major domain)"/>
    <property type="match status" value="1"/>
</dbReference>